<sequence length="61" mass="7060">MLFETALLPSAEAAVYLRYSSSIIYALIRNKKIQFIKRGKNYLVLRASLDDYITGNLYNKK</sequence>
<keyword evidence="3" id="KW-1185">Reference proteome</keyword>
<dbReference type="InterPro" id="IPR010093">
    <property type="entry name" value="SinI_DNA-bd"/>
</dbReference>
<dbReference type="Pfam" id="PF12728">
    <property type="entry name" value="HTH_17"/>
    <property type="match status" value="1"/>
</dbReference>
<dbReference type="STRING" id="84035.SAMN05660742_1298"/>
<dbReference type="AlphaFoldDB" id="A0A1H7DCG4"/>
<dbReference type="GO" id="GO:0003677">
    <property type="term" value="F:DNA binding"/>
    <property type="evidence" value="ECO:0007669"/>
    <property type="project" value="InterPro"/>
</dbReference>
<proteinExistence type="predicted"/>
<evidence type="ECO:0000313" key="2">
    <source>
        <dbReference type="EMBL" id="SEJ95915.1"/>
    </source>
</evidence>
<reference evidence="2 3" key="1">
    <citation type="submission" date="2016-10" db="EMBL/GenBank/DDBJ databases">
        <authorList>
            <person name="de Groot N.N."/>
        </authorList>
    </citation>
    <scope>NUCLEOTIDE SEQUENCE [LARGE SCALE GENOMIC DNA]</scope>
    <source>
        <strain evidence="2 3">DSM 2179</strain>
    </source>
</reference>
<evidence type="ECO:0000313" key="3">
    <source>
        <dbReference type="Proteomes" id="UP000199662"/>
    </source>
</evidence>
<dbReference type="NCBIfam" id="TIGR01764">
    <property type="entry name" value="excise"/>
    <property type="match status" value="1"/>
</dbReference>
<protein>
    <submittedName>
        <fullName evidence="2">DNA binding domain-containing protein, excisionase family</fullName>
    </submittedName>
</protein>
<feature type="domain" description="Helix-turn-helix" evidence="1">
    <location>
        <begin position="11"/>
        <end position="56"/>
    </location>
</feature>
<accession>A0A1H7DCG4</accession>
<dbReference type="Proteomes" id="UP000199662">
    <property type="component" value="Unassembled WGS sequence"/>
</dbReference>
<gene>
    <name evidence="2" type="ORF">SAMN05660742_1298</name>
</gene>
<dbReference type="EMBL" id="FNZK01000029">
    <property type="protein sequence ID" value="SEJ95915.1"/>
    <property type="molecule type" value="Genomic_DNA"/>
</dbReference>
<dbReference type="RefSeq" id="WP_091835731.1">
    <property type="nucleotide sequence ID" value="NZ_FNZK01000029.1"/>
</dbReference>
<evidence type="ECO:0000259" key="1">
    <source>
        <dbReference type="Pfam" id="PF12728"/>
    </source>
</evidence>
<name>A0A1H7DCG4_9FIRM</name>
<dbReference type="InterPro" id="IPR041657">
    <property type="entry name" value="HTH_17"/>
</dbReference>
<organism evidence="2 3">
    <name type="scientific">Propionispira arboris</name>
    <dbReference type="NCBI Taxonomy" id="84035"/>
    <lineage>
        <taxon>Bacteria</taxon>
        <taxon>Bacillati</taxon>
        <taxon>Bacillota</taxon>
        <taxon>Negativicutes</taxon>
        <taxon>Selenomonadales</taxon>
        <taxon>Selenomonadaceae</taxon>
        <taxon>Propionispira</taxon>
    </lineage>
</organism>